<name>A0A2U3L5V8_9FIRM</name>
<dbReference type="PANTHER" id="PTHR46233">
    <property type="entry name" value="HYDROXYACYLGLUTATHIONE HYDROLASE GLOC"/>
    <property type="match status" value="1"/>
</dbReference>
<sequence length="225" mass="25667">MTKTQRIYQLRVGFLNFVNYVYLIVDNSSQQAAIVDPAWELQKIVDILHEIDVELVAVLLTHSHFDHVNVVKPLLKLKQPQIYMSAEEIKFYKYNCANLNPITDKEIIKVGETEITCLVTPGHTVGSTCFLVPGHLFTGDTIFIEGCGICNTHGGSAEQMFESIRRVKTEVSSETKVYPGHSFGKKPGYTLSHLMQENIYFQLNKKEQFVDFRMRKNQANAFAFK</sequence>
<evidence type="ECO:0000313" key="6">
    <source>
        <dbReference type="EMBL" id="SPF47291.1"/>
    </source>
</evidence>
<dbReference type="GO" id="GO:0016787">
    <property type="term" value="F:hydrolase activity"/>
    <property type="evidence" value="ECO:0007669"/>
    <property type="project" value="UniProtKB-KW"/>
</dbReference>
<dbReference type="SMART" id="SM00849">
    <property type="entry name" value="Lactamase_B"/>
    <property type="match status" value="1"/>
</dbReference>
<dbReference type="OrthoDB" id="9800872at2"/>
<dbReference type="EMBL" id="OMOF01000316">
    <property type="protein sequence ID" value="SPF47291.1"/>
    <property type="molecule type" value="Genomic_DNA"/>
</dbReference>
<dbReference type="CDD" id="cd16275">
    <property type="entry name" value="BaeB-like_MBL-fold"/>
    <property type="match status" value="1"/>
</dbReference>
<organism evidence="6 7">
    <name type="scientific">Candidatus Desulfosporosinus infrequens</name>
    <dbReference type="NCBI Taxonomy" id="2043169"/>
    <lineage>
        <taxon>Bacteria</taxon>
        <taxon>Bacillati</taxon>
        <taxon>Bacillota</taxon>
        <taxon>Clostridia</taxon>
        <taxon>Eubacteriales</taxon>
        <taxon>Desulfitobacteriaceae</taxon>
        <taxon>Desulfosporosinus</taxon>
    </lineage>
</organism>
<keyword evidence="2" id="KW-0479">Metal-binding</keyword>
<proteinExistence type="predicted"/>
<evidence type="ECO:0000256" key="1">
    <source>
        <dbReference type="ARBA" id="ARBA00001947"/>
    </source>
</evidence>
<keyword evidence="3 6" id="KW-0378">Hydrolase</keyword>
<comment type="cofactor">
    <cofactor evidence="1">
        <name>Zn(2+)</name>
        <dbReference type="ChEBI" id="CHEBI:29105"/>
    </cofactor>
</comment>
<dbReference type="GO" id="GO:0046872">
    <property type="term" value="F:metal ion binding"/>
    <property type="evidence" value="ECO:0007669"/>
    <property type="project" value="UniProtKB-KW"/>
</dbReference>
<dbReference type="Proteomes" id="UP000238916">
    <property type="component" value="Unassembled WGS sequence"/>
</dbReference>
<dbReference type="InterPro" id="IPR001279">
    <property type="entry name" value="Metallo-B-lactamas"/>
</dbReference>
<dbReference type="Gene3D" id="3.60.15.10">
    <property type="entry name" value="Ribonuclease Z/Hydroxyacylglutathione hydrolase-like"/>
    <property type="match status" value="1"/>
</dbReference>
<dbReference type="SUPFAM" id="SSF56281">
    <property type="entry name" value="Metallo-hydrolase/oxidoreductase"/>
    <property type="match status" value="1"/>
</dbReference>
<protein>
    <submittedName>
        <fullName evidence="6">Putative polyketide biosynthesis zinc-dependent hydrolase PksB</fullName>
        <ecNumber evidence="6">3.-.-.-</ecNumber>
    </submittedName>
</protein>
<dbReference type="PANTHER" id="PTHR46233:SF3">
    <property type="entry name" value="HYDROXYACYLGLUTATHIONE HYDROLASE GLOC"/>
    <property type="match status" value="1"/>
</dbReference>
<evidence type="ECO:0000259" key="5">
    <source>
        <dbReference type="SMART" id="SM00849"/>
    </source>
</evidence>
<dbReference type="AlphaFoldDB" id="A0A2U3L5V8"/>
<dbReference type="EC" id="3.-.-.-" evidence="6"/>
<evidence type="ECO:0000256" key="3">
    <source>
        <dbReference type="ARBA" id="ARBA00022801"/>
    </source>
</evidence>
<dbReference type="InterPro" id="IPR036866">
    <property type="entry name" value="RibonucZ/Hydroxyglut_hydro"/>
</dbReference>
<evidence type="ECO:0000256" key="4">
    <source>
        <dbReference type="ARBA" id="ARBA00022833"/>
    </source>
</evidence>
<dbReference type="InterPro" id="IPR051453">
    <property type="entry name" value="MBL_Glyoxalase_II"/>
</dbReference>
<evidence type="ECO:0000256" key="2">
    <source>
        <dbReference type="ARBA" id="ARBA00022723"/>
    </source>
</evidence>
<dbReference type="Pfam" id="PF00753">
    <property type="entry name" value="Lactamase_B"/>
    <property type="match status" value="1"/>
</dbReference>
<evidence type="ECO:0000313" key="7">
    <source>
        <dbReference type="Proteomes" id="UP000238916"/>
    </source>
</evidence>
<feature type="domain" description="Metallo-beta-lactamase" evidence="5">
    <location>
        <begin position="18"/>
        <end position="181"/>
    </location>
</feature>
<keyword evidence="4" id="KW-0862">Zinc</keyword>
<accession>A0A2U3L5V8</accession>
<reference evidence="7" key="1">
    <citation type="submission" date="2018-02" db="EMBL/GenBank/DDBJ databases">
        <authorList>
            <person name="Hausmann B."/>
        </authorList>
    </citation>
    <scope>NUCLEOTIDE SEQUENCE [LARGE SCALE GENOMIC DNA]</scope>
    <source>
        <strain evidence="7">Peat soil MAG SbF1</strain>
    </source>
</reference>
<gene>
    <name evidence="6" type="primary">pksB</name>
    <name evidence="6" type="ORF">SBF1_3830002</name>
</gene>